<dbReference type="Proteomes" id="UP000290289">
    <property type="component" value="Chromosome 7"/>
</dbReference>
<evidence type="ECO:0000313" key="2">
    <source>
        <dbReference type="Proteomes" id="UP000290289"/>
    </source>
</evidence>
<accession>A0A498JKS4</accession>
<name>A0A498JKS4_MALDO</name>
<dbReference type="AlphaFoldDB" id="A0A498JKS4"/>
<protein>
    <submittedName>
        <fullName evidence="1">Uncharacterized protein</fullName>
    </submittedName>
</protein>
<comment type="caution">
    <text evidence="1">The sequence shown here is derived from an EMBL/GenBank/DDBJ whole genome shotgun (WGS) entry which is preliminary data.</text>
</comment>
<reference evidence="1 2" key="1">
    <citation type="submission" date="2018-10" db="EMBL/GenBank/DDBJ databases">
        <title>A high-quality apple genome assembly.</title>
        <authorList>
            <person name="Hu J."/>
        </authorList>
    </citation>
    <scope>NUCLEOTIDE SEQUENCE [LARGE SCALE GENOMIC DNA]</scope>
    <source>
        <strain evidence="2">cv. HFTH1</strain>
        <tissue evidence="1">Young leaf</tissue>
    </source>
</reference>
<organism evidence="1 2">
    <name type="scientific">Malus domestica</name>
    <name type="common">Apple</name>
    <name type="synonym">Pyrus malus</name>
    <dbReference type="NCBI Taxonomy" id="3750"/>
    <lineage>
        <taxon>Eukaryota</taxon>
        <taxon>Viridiplantae</taxon>
        <taxon>Streptophyta</taxon>
        <taxon>Embryophyta</taxon>
        <taxon>Tracheophyta</taxon>
        <taxon>Spermatophyta</taxon>
        <taxon>Magnoliopsida</taxon>
        <taxon>eudicotyledons</taxon>
        <taxon>Gunneridae</taxon>
        <taxon>Pentapetalae</taxon>
        <taxon>rosids</taxon>
        <taxon>fabids</taxon>
        <taxon>Rosales</taxon>
        <taxon>Rosaceae</taxon>
        <taxon>Amygdaloideae</taxon>
        <taxon>Maleae</taxon>
        <taxon>Malus</taxon>
    </lineage>
</organism>
<dbReference type="EMBL" id="RDQH01000333">
    <property type="protein sequence ID" value="RXH93931.1"/>
    <property type="molecule type" value="Genomic_DNA"/>
</dbReference>
<evidence type="ECO:0000313" key="1">
    <source>
        <dbReference type="EMBL" id="RXH93931.1"/>
    </source>
</evidence>
<proteinExistence type="predicted"/>
<gene>
    <name evidence="1" type="ORF">DVH24_015998</name>
</gene>
<sequence>MVGEPENRLLGLQNFPPGDPGIPPLDIRGVKPDPAVAALLLCVLIIGGPHLVSNGSGSNPFSAAINAFSMLNFISLHGSILTRKPCFLVR</sequence>
<keyword evidence="2" id="KW-1185">Reference proteome</keyword>